<organism evidence="2 3">
    <name type="scientific">Wenjunlia tyrosinilytica</name>
    <dbReference type="NCBI Taxonomy" id="1544741"/>
    <lineage>
        <taxon>Bacteria</taxon>
        <taxon>Bacillati</taxon>
        <taxon>Actinomycetota</taxon>
        <taxon>Actinomycetes</taxon>
        <taxon>Kitasatosporales</taxon>
        <taxon>Streptomycetaceae</taxon>
        <taxon>Wenjunlia</taxon>
    </lineage>
</organism>
<feature type="compositionally biased region" description="Basic and acidic residues" evidence="1">
    <location>
        <begin position="15"/>
        <end position="31"/>
    </location>
</feature>
<dbReference type="AlphaFoldDB" id="A0A917ZTR2"/>
<proteinExistence type="predicted"/>
<gene>
    <name evidence="2" type="ORF">GCM10012280_44530</name>
</gene>
<sequence>MFGSIFEELFAPARKHTEDERNRLELTRDEPGESDPGKGPVDFESGVVVIKPRPRE</sequence>
<dbReference type="Pfam" id="PF19690">
    <property type="entry name" value="DUF6191"/>
    <property type="match status" value="1"/>
</dbReference>
<keyword evidence="3" id="KW-1185">Reference proteome</keyword>
<evidence type="ECO:0000256" key="1">
    <source>
        <dbReference type="SAM" id="MobiDB-lite"/>
    </source>
</evidence>
<reference evidence="2" key="1">
    <citation type="journal article" date="2014" name="Int. J. Syst. Evol. Microbiol.">
        <title>Complete genome sequence of Corynebacterium casei LMG S-19264T (=DSM 44701T), isolated from a smear-ripened cheese.</title>
        <authorList>
            <consortium name="US DOE Joint Genome Institute (JGI-PGF)"/>
            <person name="Walter F."/>
            <person name="Albersmeier A."/>
            <person name="Kalinowski J."/>
            <person name="Ruckert C."/>
        </authorList>
    </citation>
    <scope>NUCLEOTIDE SEQUENCE</scope>
    <source>
        <strain evidence="2">CGMCC 4.7201</strain>
    </source>
</reference>
<evidence type="ECO:0000313" key="2">
    <source>
        <dbReference type="EMBL" id="GGO93013.1"/>
    </source>
</evidence>
<name>A0A917ZTR2_9ACTN</name>
<comment type="caution">
    <text evidence="2">The sequence shown here is derived from an EMBL/GenBank/DDBJ whole genome shotgun (WGS) entry which is preliminary data.</text>
</comment>
<dbReference type="InterPro" id="IPR045684">
    <property type="entry name" value="DUF6191"/>
</dbReference>
<evidence type="ECO:0000313" key="3">
    <source>
        <dbReference type="Proteomes" id="UP000641932"/>
    </source>
</evidence>
<accession>A0A917ZTR2</accession>
<dbReference type="Proteomes" id="UP000641932">
    <property type="component" value="Unassembled WGS sequence"/>
</dbReference>
<reference evidence="2" key="2">
    <citation type="submission" date="2020-09" db="EMBL/GenBank/DDBJ databases">
        <authorList>
            <person name="Sun Q."/>
            <person name="Zhou Y."/>
        </authorList>
    </citation>
    <scope>NUCLEOTIDE SEQUENCE</scope>
    <source>
        <strain evidence="2">CGMCC 4.7201</strain>
    </source>
</reference>
<dbReference type="EMBL" id="BMMS01000019">
    <property type="protein sequence ID" value="GGO93013.1"/>
    <property type="molecule type" value="Genomic_DNA"/>
</dbReference>
<feature type="region of interest" description="Disordered" evidence="1">
    <location>
        <begin position="13"/>
        <end position="56"/>
    </location>
</feature>
<dbReference type="RefSeq" id="WP_189133530.1">
    <property type="nucleotide sequence ID" value="NZ_BMMS01000019.1"/>
</dbReference>
<protein>
    <submittedName>
        <fullName evidence="2">Uncharacterized protein</fullName>
    </submittedName>
</protein>